<dbReference type="Gene3D" id="3.20.20.450">
    <property type="entry name" value="EAL domain"/>
    <property type="match status" value="1"/>
</dbReference>
<organism evidence="4 5">
    <name type="scientific">Nitrosomonas marina</name>
    <dbReference type="NCBI Taxonomy" id="917"/>
    <lineage>
        <taxon>Bacteria</taxon>
        <taxon>Pseudomonadati</taxon>
        <taxon>Pseudomonadota</taxon>
        <taxon>Betaproteobacteria</taxon>
        <taxon>Nitrosomonadales</taxon>
        <taxon>Nitrosomonadaceae</taxon>
        <taxon>Nitrosomonas</taxon>
    </lineage>
</organism>
<dbReference type="PANTHER" id="PTHR33121">
    <property type="entry name" value="CYCLIC DI-GMP PHOSPHODIESTERASE PDEF"/>
    <property type="match status" value="1"/>
</dbReference>
<dbReference type="STRING" id="917.SAMN05216326_12149"/>
<dbReference type="SUPFAM" id="SSF141868">
    <property type="entry name" value="EAL domain-like"/>
    <property type="match status" value="1"/>
</dbReference>
<dbReference type="SUPFAM" id="SSF55785">
    <property type="entry name" value="PYP-like sensor domain (PAS domain)"/>
    <property type="match status" value="1"/>
</dbReference>
<feature type="region of interest" description="Disordered" evidence="1">
    <location>
        <begin position="214"/>
        <end position="242"/>
    </location>
</feature>
<dbReference type="InterPro" id="IPR035919">
    <property type="entry name" value="EAL_sf"/>
</dbReference>
<reference evidence="4 5" key="1">
    <citation type="submission" date="2016-10" db="EMBL/GenBank/DDBJ databases">
        <authorList>
            <person name="de Groot N.N."/>
        </authorList>
    </citation>
    <scope>NUCLEOTIDE SEQUENCE [LARGE SCALE GENOMIC DNA]</scope>
    <source>
        <strain evidence="4 5">Nm22</strain>
    </source>
</reference>
<gene>
    <name evidence="4" type="ORF">SAMN05216325_102149</name>
</gene>
<evidence type="ECO:0000256" key="1">
    <source>
        <dbReference type="SAM" id="MobiDB-lite"/>
    </source>
</evidence>
<dbReference type="OrthoDB" id="9762141at2"/>
<dbReference type="RefSeq" id="WP_090627499.1">
    <property type="nucleotide sequence ID" value="NZ_FOCP01000002.1"/>
</dbReference>
<dbReference type="GO" id="GO:0071111">
    <property type="term" value="F:cyclic-guanylate-specific phosphodiesterase activity"/>
    <property type="evidence" value="ECO:0007669"/>
    <property type="project" value="InterPro"/>
</dbReference>
<feature type="transmembrane region" description="Helical" evidence="2">
    <location>
        <begin position="7"/>
        <end position="27"/>
    </location>
</feature>
<accession>A0A1H8B7H7</accession>
<dbReference type="InterPro" id="IPR013656">
    <property type="entry name" value="PAS_4"/>
</dbReference>
<dbReference type="SMART" id="SM00052">
    <property type="entry name" value="EAL"/>
    <property type="match status" value="1"/>
</dbReference>
<feature type="transmembrane region" description="Helical" evidence="2">
    <location>
        <begin position="33"/>
        <end position="52"/>
    </location>
</feature>
<dbReference type="EMBL" id="FOCP01000002">
    <property type="protein sequence ID" value="SEM78905.1"/>
    <property type="molecule type" value="Genomic_DNA"/>
</dbReference>
<evidence type="ECO:0000256" key="2">
    <source>
        <dbReference type="SAM" id="Phobius"/>
    </source>
</evidence>
<dbReference type="Pfam" id="PF08448">
    <property type="entry name" value="PAS_4"/>
    <property type="match status" value="1"/>
</dbReference>
<dbReference type="PROSITE" id="PS50883">
    <property type="entry name" value="EAL"/>
    <property type="match status" value="1"/>
</dbReference>
<name>A0A1H8B7H7_9PROT</name>
<keyword evidence="2" id="KW-0812">Transmembrane</keyword>
<dbReference type="Gene3D" id="3.30.450.20">
    <property type="entry name" value="PAS domain"/>
    <property type="match status" value="1"/>
</dbReference>
<protein>
    <submittedName>
        <fullName evidence="4">EAL domain, c-di-GMP-specific phosphodiesterase class I (Or its enzymatically inactive variant)</fullName>
    </submittedName>
</protein>
<dbReference type="InterPro" id="IPR001633">
    <property type="entry name" value="EAL_dom"/>
</dbReference>
<dbReference type="Pfam" id="PF00563">
    <property type="entry name" value="EAL"/>
    <property type="match status" value="1"/>
</dbReference>
<evidence type="ECO:0000313" key="5">
    <source>
        <dbReference type="Proteomes" id="UP000199459"/>
    </source>
</evidence>
<keyword evidence="2" id="KW-1133">Transmembrane helix</keyword>
<feature type="domain" description="EAL" evidence="3">
    <location>
        <begin position="242"/>
        <end position="496"/>
    </location>
</feature>
<dbReference type="InterPro" id="IPR035965">
    <property type="entry name" value="PAS-like_dom_sf"/>
</dbReference>
<sequence>MLNTFKSFASAGIALFMATLLVITDLYFDDIGIIWFAVLWVLLFSAILIMLVQYIHAEKEIHNCSFQLSANKERLANEIKHRLWAEKSTAEAKIKSQIIDENIPVLLAYFNIDQRCKYHNRIFRKWFGLKADQIDGRLLKEFADDDFSSSIKRHFDAILSGKTIHEERVLKSIKGFPYIFTEQYIPHKDSKGNTIGFYTLHTPCAQDKKRISVKKNDQTDTSVTEISNKKAEQQTNKNPKRAEISAERIIQAIKSGEFYLYCQKIIPLDSASLPPTQYEILIRMAEEENNLMPPGSFLPLVDQLKLMPQLDRWVANHVVKWLATNAKEFKSIFSLNVARDTLCDKTFIEFIQDKIQKSKIPANLLCFEIEETDAQANLIDAMFFTEKIRELGCLITLCGFSQDTQSVDLLKKIKIDFLKIDGIIVCNMIYEHDDLIQVQNIKQIAHQFNIRTIAELVENEETISRLREIGIHYAQGLGIEKPSPLNNLITVKQKGVVTTPLTRNK</sequence>
<proteinExistence type="predicted"/>
<dbReference type="PANTHER" id="PTHR33121:SF23">
    <property type="entry name" value="CYCLIC DI-GMP PHOSPHODIESTERASE PDEB"/>
    <property type="match status" value="1"/>
</dbReference>
<dbReference type="AlphaFoldDB" id="A0A1H8B7H7"/>
<evidence type="ECO:0000259" key="3">
    <source>
        <dbReference type="PROSITE" id="PS50883"/>
    </source>
</evidence>
<evidence type="ECO:0000313" key="4">
    <source>
        <dbReference type="EMBL" id="SEM78905.1"/>
    </source>
</evidence>
<dbReference type="InterPro" id="IPR050706">
    <property type="entry name" value="Cyclic-di-GMP_PDE-like"/>
</dbReference>
<dbReference type="Proteomes" id="UP000199459">
    <property type="component" value="Unassembled WGS sequence"/>
</dbReference>
<keyword evidence="2" id="KW-0472">Membrane</keyword>
<dbReference type="CDD" id="cd01948">
    <property type="entry name" value="EAL"/>
    <property type="match status" value="1"/>
</dbReference>